<dbReference type="PANTHER" id="PTHR43448:SF7">
    <property type="entry name" value="4-HYDROXYBENZOATE SOLANESYLTRANSFERASE"/>
    <property type="match status" value="1"/>
</dbReference>
<feature type="transmembrane region" description="Helical" evidence="14">
    <location>
        <begin position="161"/>
        <end position="179"/>
    </location>
</feature>
<dbReference type="GO" id="GO:0005886">
    <property type="term" value="C:plasma membrane"/>
    <property type="evidence" value="ECO:0007669"/>
    <property type="project" value="UniProtKB-SubCell"/>
</dbReference>
<evidence type="ECO:0000256" key="2">
    <source>
        <dbReference type="ARBA" id="ARBA00004919"/>
    </source>
</evidence>
<keyword evidence="8 14" id="KW-0350">Heme biosynthesis</keyword>
<dbReference type="Proteomes" id="UP000589036">
    <property type="component" value="Unassembled WGS sequence"/>
</dbReference>
<comment type="caution">
    <text evidence="16">The sequence shown here is derived from an EMBL/GenBank/DDBJ whole genome shotgun (WGS) entry which is preliminary data.</text>
</comment>
<dbReference type="EC" id="2.5.1.141" evidence="3 14"/>
<feature type="region of interest" description="Disordered" evidence="15">
    <location>
        <begin position="1"/>
        <end position="45"/>
    </location>
</feature>
<evidence type="ECO:0000313" key="16">
    <source>
        <dbReference type="EMBL" id="NYE46647.1"/>
    </source>
</evidence>
<dbReference type="NCBIfam" id="NF003349">
    <property type="entry name" value="PRK04375.1-2"/>
    <property type="match status" value="1"/>
</dbReference>
<evidence type="ECO:0000256" key="6">
    <source>
        <dbReference type="ARBA" id="ARBA00022692"/>
    </source>
</evidence>
<dbReference type="RefSeq" id="WP_179642718.1">
    <property type="nucleotide sequence ID" value="NZ_BAAAYY010000033.1"/>
</dbReference>
<dbReference type="NCBIfam" id="TIGR01473">
    <property type="entry name" value="cyoE_ctaB"/>
    <property type="match status" value="1"/>
</dbReference>
<dbReference type="FunFam" id="1.10.357.140:FF:000001">
    <property type="entry name" value="Protoheme IX farnesyltransferase"/>
    <property type="match status" value="1"/>
</dbReference>
<dbReference type="EMBL" id="JACCCC010000001">
    <property type="protein sequence ID" value="NYE46647.1"/>
    <property type="molecule type" value="Genomic_DNA"/>
</dbReference>
<dbReference type="CDD" id="cd13957">
    <property type="entry name" value="PT_UbiA_Cox10"/>
    <property type="match status" value="1"/>
</dbReference>
<name>A0A852TTL6_9ACTN</name>
<dbReference type="InterPro" id="IPR044878">
    <property type="entry name" value="UbiA_sf"/>
</dbReference>
<dbReference type="Pfam" id="PF01040">
    <property type="entry name" value="UbiA"/>
    <property type="match status" value="1"/>
</dbReference>
<feature type="transmembrane region" description="Helical" evidence="14">
    <location>
        <begin position="90"/>
        <end position="111"/>
    </location>
</feature>
<evidence type="ECO:0000313" key="17">
    <source>
        <dbReference type="Proteomes" id="UP000589036"/>
    </source>
</evidence>
<evidence type="ECO:0000256" key="12">
    <source>
        <dbReference type="ARBA" id="ARBA00042475"/>
    </source>
</evidence>
<evidence type="ECO:0000256" key="7">
    <source>
        <dbReference type="ARBA" id="ARBA00022989"/>
    </source>
</evidence>
<evidence type="ECO:0000256" key="3">
    <source>
        <dbReference type="ARBA" id="ARBA00012292"/>
    </source>
</evidence>
<dbReference type="PANTHER" id="PTHR43448">
    <property type="entry name" value="PROTOHEME IX FARNESYLTRANSFERASE, MITOCHONDRIAL"/>
    <property type="match status" value="1"/>
</dbReference>
<dbReference type="InterPro" id="IPR000537">
    <property type="entry name" value="UbiA_prenyltransferase"/>
</dbReference>
<feature type="transmembrane region" description="Helical" evidence="14">
    <location>
        <begin position="256"/>
        <end position="276"/>
    </location>
</feature>
<dbReference type="GO" id="GO:0008495">
    <property type="term" value="F:protoheme IX farnesyltransferase activity"/>
    <property type="evidence" value="ECO:0007669"/>
    <property type="project" value="UniProtKB-UniRule"/>
</dbReference>
<comment type="catalytic activity">
    <reaction evidence="13 14">
        <text>heme b + (2E,6E)-farnesyl diphosphate + H2O = Fe(II)-heme o + diphosphate</text>
        <dbReference type="Rhea" id="RHEA:28070"/>
        <dbReference type="ChEBI" id="CHEBI:15377"/>
        <dbReference type="ChEBI" id="CHEBI:33019"/>
        <dbReference type="ChEBI" id="CHEBI:60344"/>
        <dbReference type="ChEBI" id="CHEBI:60530"/>
        <dbReference type="ChEBI" id="CHEBI:175763"/>
        <dbReference type="EC" id="2.5.1.141"/>
    </reaction>
</comment>
<organism evidence="16 17">
    <name type="scientific">Spinactinospora alkalitolerans</name>
    <dbReference type="NCBI Taxonomy" id="687207"/>
    <lineage>
        <taxon>Bacteria</taxon>
        <taxon>Bacillati</taxon>
        <taxon>Actinomycetota</taxon>
        <taxon>Actinomycetes</taxon>
        <taxon>Streptosporangiales</taxon>
        <taxon>Nocardiopsidaceae</taxon>
        <taxon>Spinactinospora</taxon>
    </lineage>
</organism>
<evidence type="ECO:0000256" key="4">
    <source>
        <dbReference type="ARBA" id="ARBA00022475"/>
    </source>
</evidence>
<evidence type="ECO:0000256" key="10">
    <source>
        <dbReference type="ARBA" id="ARBA00030253"/>
    </source>
</evidence>
<dbReference type="Gene3D" id="1.10.357.140">
    <property type="entry name" value="UbiA prenyltransferase"/>
    <property type="match status" value="1"/>
</dbReference>
<feature type="transmembrane region" description="Helical" evidence="14">
    <location>
        <begin position="186"/>
        <end position="205"/>
    </location>
</feature>
<dbReference type="UniPathway" id="UPA00834">
    <property type="reaction ID" value="UER00712"/>
</dbReference>
<dbReference type="HAMAP" id="MF_00154">
    <property type="entry name" value="CyoE_CtaB"/>
    <property type="match status" value="1"/>
</dbReference>
<keyword evidence="7 14" id="KW-1133">Transmembrane helix</keyword>
<proteinExistence type="inferred from homology"/>
<dbReference type="AlphaFoldDB" id="A0A852TTL6"/>
<comment type="miscellaneous">
    <text evidence="14">Carbon 2 of the heme B porphyrin ring is defined according to the Fischer nomenclature.</text>
</comment>
<keyword evidence="6 14" id="KW-0812">Transmembrane</keyword>
<evidence type="ECO:0000256" key="13">
    <source>
        <dbReference type="ARBA" id="ARBA00047690"/>
    </source>
</evidence>
<evidence type="ECO:0000256" key="5">
    <source>
        <dbReference type="ARBA" id="ARBA00022679"/>
    </source>
</evidence>
<keyword evidence="17" id="KW-1185">Reference proteome</keyword>
<evidence type="ECO:0000256" key="15">
    <source>
        <dbReference type="SAM" id="MobiDB-lite"/>
    </source>
</evidence>
<accession>A0A852TTL6</accession>
<keyword evidence="9 14" id="KW-0472">Membrane</keyword>
<evidence type="ECO:0000256" key="1">
    <source>
        <dbReference type="ARBA" id="ARBA00004651"/>
    </source>
</evidence>
<comment type="similarity">
    <text evidence="14">Belongs to the UbiA prenyltransferase family. Protoheme IX farnesyltransferase subfamily.</text>
</comment>
<evidence type="ECO:0000256" key="9">
    <source>
        <dbReference type="ARBA" id="ARBA00023136"/>
    </source>
</evidence>
<feature type="transmembrane region" description="Helical" evidence="14">
    <location>
        <begin position="65"/>
        <end position="84"/>
    </location>
</feature>
<protein>
    <recommendedName>
        <fullName evidence="11 14">Protoheme IX farnesyltransferase</fullName>
        <ecNumber evidence="3 14">2.5.1.141</ecNumber>
    </recommendedName>
    <alternativeName>
        <fullName evidence="12 14">Heme B farnesyltransferase</fullName>
    </alternativeName>
    <alternativeName>
        <fullName evidence="10 14">Heme O synthase</fullName>
    </alternativeName>
</protein>
<feature type="compositionally biased region" description="Low complexity" evidence="15">
    <location>
        <begin position="28"/>
        <end position="45"/>
    </location>
</feature>
<dbReference type="GO" id="GO:0048034">
    <property type="term" value="P:heme O biosynthetic process"/>
    <property type="evidence" value="ECO:0007669"/>
    <property type="project" value="UniProtKB-UniRule"/>
</dbReference>
<dbReference type="InterPro" id="IPR006369">
    <property type="entry name" value="Protohaem_IX_farnesylTrfase"/>
</dbReference>
<gene>
    <name evidence="14" type="primary">ctaB</name>
    <name evidence="16" type="ORF">HDA32_001767</name>
</gene>
<keyword evidence="4 14" id="KW-1003">Cell membrane</keyword>
<feature type="transmembrane region" description="Helical" evidence="14">
    <location>
        <begin position="211"/>
        <end position="235"/>
    </location>
</feature>
<comment type="pathway">
    <text evidence="2 14">Porphyrin-containing compound metabolism; heme O biosynthesis; heme O from protoheme: step 1/1.</text>
</comment>
<evidence type="ECO:0000256" key="8">
    <source>
        <dbReference type="ARBA" id="ARBA00023133"/>
    </source>
</evidence>
<comment type="subcellular location">
    <subcellularLocation>
        <location evidence="1 14">Cell membrane</location>
        <topology evidence="1 14">Multi-pass membrane protein</topology>
    </subcellularLocation>
</comment>
<sequence>MTLLNRSPHTTSDSSSADRPAEDGTADGTTAGESAGRGAAAEPAGRSGSFGAYVRAYVALSKPRVIELLLITTIPVMFVAAAGVPRLWNVVATLLFGTMSAASANAINCYIDRDIDQEMRRTRRRPVAMHQVTPRGAVIYGLTLAVASTAGFAVFVNWLSAALSVFAIAFYIFVYTMLLKRRTAQNVVWGGIAGCMPVLIGWAAVTNRLDWAPFILFLVVFFWTPPHTWALAMRYREDYAAANVPMLPVVAGDRRVVLECVLYSWATVLVSVVLWPVAQTTLFYPVVAVVLGAILLVQAHRLLVKVRAGVTGPRLKTMGFFHLSNAYLALLFAAVTIDPLLAALMR</sequence>
<feature type="compositionally biased region" description="Polar residues" evidence="15">
    <location>
        <begin position="1"/>
        <end position="17"/>
    </location>
</feature>
<feature type="transmembrane region" description="Helical" evidence="14">
    <location>
        <begin position="325"/>
        <end position="345"/>
    </location>
</feature>
<feature type="transmembrane region" description="Helical" evidence="14">
    <location>
        <begin position="282"/>
        <end position="304"/>
    </location>
</feature>
<evidence type="ECO:0000256" key="11">
    <source>
        <dbReference type="ARBA" id="ARBA00040810"/>
    </source>
</evidence>
<feature type="transmembrane region" description="Helical" evidence="14">
    <location>
        <begin position="132"/>
        <end position="155"/>
    </location>
</feature>
<keyword evidence="5 14" id="KW-0808">Transferase</keyword>
<comment type="function">
    <text evidence="14">Converts heme B (protoheme IX) to heme O by substitution of the vinyl group on carbon 2 of heme B porphyrin ring with a hydroxyethyl farnesyl side group.</text>
</comment>
<evidence type="ECO:0000256" key="14">
    <source>
        <dbReference type="HAMAP-Rule" id="MF_00154"/>
    </source>
</evidence>
<reference evidence="16 17" key="1">
    <citation type="submission" date="2020-07" db="EMBL/GenBank/DDBJ databases">
        <title>Sequencing the genomes of 1000 actinobacteria strains.</title>
        <authorList>
            <person name="Klenk H.-P."/>
        </authorList>
    </citation>
    <scope>NUCLEOTIDE SEQUENCE [LARGE SCALE GENOMIC DNA]</scope>
    <source>
        <strain evidence="16 17">CXB654</strain>
    </source>
</reference>